<evidence type="ECO:0000256" key="2">
    <source>
        <dbReference type="ARBA" id="ARBA00022801"/>
    </source>
</evidence>
<dbReference type="Gene3D" id="3.40.50.1820">
    <property type="entry name" value="alpha/beta hydrolase"/>
    <property type="match status" value="1"/>
</dbReference>
<evidence type="ECO:0000313" key="6">
    <source>
        <dbReference type="RefSeq" id="XP_022335127.1"/>
    </source>
</evidence>
<evidence type="ECO:0000256" key="1">
    <source>
        <dbReference type="ARBA" id="ARBA00005964"/>
    </source>
</evidence>
<dbReference type="GO" id="GO:0016787">
    <property type="term" value="F:hydrolase activity"/>
    <property type="evidence" value="ECO:0007669"/>
    <property type="project" value="UniProtKB-KW"/>
</dbReference>
<feature type="chain" id="PRO_5034293848" description="Carboxylic ester hydrolase" evidence="3">
    <location>
        <begin position="23"/>
        <end position="533"/>
    </location>
</feature>
<proteinExistence type="inferred from homology"/>
<dbReference type="SUPFAM" id="SSF53474">
    <property type="entry name" value="alpha/beta-Hydrolases"/>
    <property type="match status" value="1"/>
</dbReference>
<gene>
    <name evidence="6" type="primary">LOC111131748</name>
</gene>
<feature type="signal peptide" evidence="3">
    <location>
        <begin position="1"/>
        <end position="22"/>
    </location>
</feature>
<dbReference type="KEGG" id="cvn:111131748"/>
<dbReference type="RefSeq" id="XP_022335127.1">
    <property type="nucleotide sequence ID" value="XM_022479419.1"/>
</dbReference>
<dbReference type="Proteomes" id="UP000694844">
    <property type="component" value="Chromosome 4"/>
</dbReference>
<dbReference type="OrthoDB" id="3200163at2759"/>
<keyword evidence="5" id="KW-1185">Reference proteome</keyword>
<feature type="domain" description="Carboxylesterase type B" evidence="4">
    <location>
        <begin position="24"/>
        <end position="525"/>
    </location>
</feature>
<reference evidence="6" key="1">
    <citation type="submission" date="2025-08" db="UniProtKB">
        <authorList>
            <consortium name="RefSeq"/>
        </authorList>
    </citation>
    <scope>IDENTIFICATION</scope>
    <source>
        <tissue evidence="6">Whole sample</tissue>
    </source>
</reference>
<dbReference type="PANTHER" id="PTHR45570:SF1">
    <property type="entry name" value="CARBOXYLIC ESTER HYDROLASE"/>
    <property type="match status" value="1"/>
</dbReference>
<comment type="similarity">
    <text evidence="1 3">Belongs to the type-B carboxylesterase/lipase family.</text>
</comment>
<organism evidence="5 6">
    <name type="scientific">Crassostrea virginica</name>
    <name type="common">Eastern oyster</name>
    <dbReference type="NCBI Taxonomy" id="6565"/>
    <lineage>
        <taxon>Eukaryota</taxon>
        <taxon>Metazoa</taxon>
        <taxon>Spiralia</taxon>
        <taxon>Lophotrochozoa</taxon>
        <taxon>Mollusca</taxon>
        <taxon>Bivalvia</taxon>
        <taxon>Autobranchia</taxon>
        <taxon>Pteriomorphia</taxon>
        <taxon>Ostreida</taxon>
        <taxon>Ostreoidea</taxon>
        <taxon>Ostreidae</taxon>
        <taxon>Crassostrea</taxon>
    </lineage>
</organism>
<dbReference type="AlphaFoldDB" id="A0A8B8E3I8"/>
<protein>
    <recommendedName>
        <fullName evidence="3">Carboxylic ester hydrolase</fullName>
        <ecNumber evidence="3">3.1.1.-</ecNumber>
    </recommendedName>
</protein>
<accession>A0A8B8E3I8</accession>
<dbReference type="Pfam" id="PF00135">
    <property type="entry name" value="COesterase"/>
    <property type="match status" value="1"/>
</dbReference>
<dbReference type="PROSITE" id="PS00122">
    <property type="entry name" value="CARBOXYLESTERASE_B_1"/>
    <property type="match status" value="1"/>
</dbReference>
<dbReference type="InterPro" id="IPR002018">
    <property type="entry name" value="CarbesteraseB"/>
</dbReference>
<evidence type="ECO:0000256" key="3">
    <source>
        <dbReference type="RuleBase" id="RU361235"/>
    </source>
</evidence>
<sequence>MEVPKCLLSVLIALTTLHCAFGEVIVTTKYGKIRGISSNKTKAFLGVPYAAPPVGKLRWKNPVSAASWSPKVYDATKVKPGCPQKGCETMNPVLVCPKQTAEDCLYLYIWTPLNANSTTSLPVMVYIHGGNFVHMSADSQLFDAEELAYRGQVIVVTLDYRLGALGFLLTQDRRATSNYAILDQRQAMKWVKENIKAFGGNPNMVTLFGQSAGAQSTVVHLMSKESDQYFQRAIVESAPLSIPFKTEEEMIFISNMLFDQLNCSPKDLDCLNKYSADDIAEAQLKIRQYPSSVKLLEFFEPWVPYVDGVVVPSQPLEAFRKGLVIKKPLMLGTLTEETRVFIYEAYNKSLSALEYGLALTLTFPKKPLDVLQIYPPTVDPDQRDGLQFPATDFIFTCSTRNFTRNVLKQNGGRVWTYIYDHAFSFPGWGRFTFCNGHVCHGSEIPFVFQSANIGNFTITPDELKLSNSLISYWSNFAKSGDPNRGNAVGLQWPVYQSDTLWPQMFFATPQNSVKSSYRKGFCDFWDAQGYTPL</sequence>
<dbReference type="InterPro" id="IPR019826">
    <property type="entry name" value="Carboxylesterase_B_AS"/>
</dbReference>
<keyword evidence="2 3" id="KW-0378">Hydrolase</keyword>
<evidence type="ECO:0000259" key="4">
    <source>
        <dbReference type="Pfam" id="PF00135"/>
    </source>
</evidence>
<evidence type="ECO:0000313" key="5">
    <source>
        <dbReference type="Proteomes" id="UP000694844"/>
    </source>
</evidence>
<name>A0A8B8E3I8_CRAVI</name>
<dbReference type="EC" id="3.1.1.-" evidence="3"/>
<dbReference type="PANTHER" id="PTHR45570">
    <property type="entry name" value="CARBOXYLIC ESTER HYDROLASE"/>
    <property type="match status" value="1"/>
</dbReference>
<dbReference type="InterPro" id="IPR029058">
    <property type="entry name" value="AB_hydrolase_fold"/>
</dbReference>
<dbReference type="GeneID" id="111131748"/>
<keyword evidence="3" id="KW-0732">Signal</keyword>